<organism evidence="1 2">
    <name type="scientific">Rhodoluna lacicola</name>
    <dbReference type="NCBI Taxonomy" id="529884"/>
    <lineage>
        <taxon>Bacteria</taxon>
        <taxon>Bacillati</taxon>
        <taxon>Actinomycetota</taxon>
        <taxon>Actinomycetes</taxon>
        <taxon>Micrococcales</taxon>
        <taxon>Microbacteriaceae</taxon>
        <taxon>Luna cluster</taxon>
        <taxon>Luna-1 subcluster</taxon>
        <taxon>Rhodoluna</taxon>
    </lineage>
</organism>
<evidence type="ECO:0000313" key="1">
    <source>
        <dbReference type="EMBL" id="AIC48045.1"/>
    </source>
</evidence>
<sequence length="124" mass="13623">MAQIELTQTHMLIKLTRGEKIFGLHGDFKIPAALIRGAEVADKDVWKTFGLRLPGTSIPTLLAYGSYLRFGKTGGWTFALWRSNQPAITLTLATSATQRYKRLVISTDNAQALADEINDALVAC</sequence>
<protein>
    <recommendedName>
        <fullName evidence="3">Bacterial Pleckstrin homology domain-containing protein</fullName>
    </recommendedName>
</protein>
<dbReference type="STRING" id="529884.Rhola_00012520"/>
<dbReference type="HOGENOM" id="CLU_147945_1_0_11"/>
<evidence type="ECO:0008006" key="3">
    <source>
        <dbReference type="Google" id="ProtNLM"/>
    </source>
</evidence>
<dbReference type="Proteomes" id="UP000067708">
    <property type="component" value="Chromosome"/>
</dbReference>
<accession>A0A060JH51</accession>
<dbReference type="AlphaFoldDB" id="A0A060JH51"/>
<dbReference type="RefSeq" id="WP_038503198.1">
    <property type="nucleotide sequence ID" value="NZ_CP007490.1"/>
</dbReference>
<dbReference type="EMBL" id="CP007490">
    <property type="protein sequence ID" value="AIC48045.1"/>
    <property type="molecule type" value="Genomic_DNA"/>
</dbReference>
<name>A0A060JH51_9MICO</name>
<dbReference type="OrthoDB" id="530515at2"/>
<keyword evidence="2" id="KW-1185">Reference proteome</keyword>
<reference evidence="1 2" key="1">
    <citation type="journal article" date="2014" name="Int. J. Syst. Evol. Microbiol.">
        <title>Rhodoluna lacicola gen. nov., sp. nov., a planktonic freshwater bacterium with stream-lined genome.</title>
        <authorList>
            <person name="Hahn M."/>
            <person name="Schmidt J."/>
            <person name="Taipale S.J."/>
            <person name="Doolittle W.F."/>
            <person name="Koll U."/>
        </authorList>
    </citation>
    <scope>NUCLEOTIDE SEQUENCE [LARGE SCALE GENOMIC DNA]</scope>
    <source>
        <strain evidence="1 2">MWH-Ta8</strain>
    </source>
</reference>
<evidence type="ECO:0000313" key="2">
    <source>
        <dbReference type="Proteomes" id="UP000067708"/>
    </source>
</evidence>
<proteinExistence type="predicted"/>
<dbReference type="KEGG" id="rla:Rhola_00012520"/>
<gene>
    <name evidence="1" type="ORF">Rhola_00012520</name>
</gene>